<dbReference type="SMART" id="SM00812">
    <property type="entry name" value="Alpha_L_fucos"/>
    <property type="match status" value="1"/>
</dbReference>
<feature type="signal peptide" evidence="7">
    <location>
        <begin position="1"/>
        <end position="18"/>
    </location>
</feature>
<dbReference type="InterPro" id="IPR017853">
    <property type="entry name" value="GH"/>
</dbReference>
<evidence type="ECO:0000259" key="8">
    <source>
        <dbReference type="Pfam" id="PF01120"/>
    </source>
</evidence>
<evidence type="ECO:0000256" key="1">
    <source>
        <dbReference type="ARBA" id="ARBA00004071"/>
    </source>
</evidence>
<gene>
    <name evidence="9" type="ORF">NLU13_8065</name>
</gene>
<evidence type="ECO:0000313" key="10">
    <source>
        <dbReference type="Proteomes" id="UP001175261"/>
    </source>
</evidence>
<dbReference type="GO" id="GO:0016139">
    <property type="term" value="P:glycoside catabolic process"/>
    <property type="evidence" value="ECO:0007669"/>
    <property type="project" value="TreeGrafter"/>
</dbReference>
<reference evidence="9" key="1">
    <citation type="submission" date="2022-10" db="EMBL/GenBank/DDBJ databases">
        <title>Determination and structural analysis of whole genome sequence of Sarocladium strictum F4-1.</title>
        <authorList>
            <person name="Hu L."/>
            <person name="Jiang Y."/>
        </authorList>
    </citation>
    <scope>NUCLEOTIDE SEQUENCE</scope>
    <source>
        <strain evidence="9">F4-1</strain>
    </source>
</reference>
<dbReference type="Gene3D" id="3.20.20.80">
    <property type="entry name" value="Glycosidases"/>
    <property type="match status" value="1"/>
</dbReference>
<dbReference type="InterPro" id="IPR016286">
    <property type="entry name" value="FUC_metazoa-typ"/>
</dbReference>
<dbReference type="GO" id="GO:0006004">
    <property type="term" value="P:fucose metabolic process"/>
    <property type="evidence" value="ECO:0007669"/>
    <property type="project" value="InterPro"/>
</dbReference>
<dbReference type="EC" id="3.2.1.51" evidence="3"/>
<evidence type="ECO:0000256" key="3">
    <source>
        <dbReference type="ARBA" id="ARBA00012662"/>
    </source>
</evidence>
<proteinExistence type="inferred from homology"/>
<dbReference type="InterPro" id="IPR000933">
    <property type="entry name" value="Glyco_hydro_29"/>
</dbReference>
<dbReference type="PRINTS" id="PR00741">
    <property type="entry name" value="GLHYDRLASE29"/>
</dbReference>
<keyword evidence="5" id="KW-0378">Hydrolase</keyword>
<feature type="domain" description="Glycoside hydrolase family 29 N-terminal" evidence="8">
    <location>
        <begin position="157"/>
        <end position="515"/>
    </location>
</feature>
<dbReference type="PANTHER" id="PTHR10030">
    <property type="entry name" value="ALPHA-L-FUCOSIDASE"/>
    <property type="match status" value="1"/>
</dbReference>
<dbReference type="PANTHER" id="PTHR10030:SF37">
    <property type="entry name" value="ALPHA-L-FUCOSIDASE-RELATED"/>
    <property type="match status" value="1"/>
</dbReference>
<accession>A0AA39GBA1</accession>
<dbReference type="Proteomes" id="UP001175261">
    <property type="component" value="Unassembled WGS sequence"/>
</dbReference>
<evidence type="ECO:0000256" key="5">
    <source>
        <dbReference type="ARBA" id="ARBA00022801"/>
    </source>
</evidence>
<dbReference type="EMBL" id="JAPDFR010000008">
    <property type="protein sequence ID" value="KAK0383976.1"/>
    <property type="molecule type" value="Genomic_DNA"/>
</dbReference>
<comment type="similarity">
    <text evidence="2">Belongs to the glycosyl hydrolase 29 family.</text>
</comment>
<sequence>MYWSSSSVLAILAGGAAASLSTFSEAAGSAAVGRRSARGYAPDLQIPGASLSSKWLEGSDYVQILEFYVINNSKQNYLTLADGLNITIESDSLDLVQPGTLARLAPGQKAIVQIGVKNKAGVANGSQCGGNIVATYGEGYGPTLYANSSFSGPCGPATYTADTNSLGYHWTPQWWDDAKFGIFIHWGLYSAPAWGGVSPNEAYAEWYWYRSHQQGYNPDFYNYHKETYGEDFNYDQFISNFTDAGWDPQQWVDLFANAGAKYFVPVTKHHDGFALFDMPSTVSKRNSVAWGPGRDFIGDLFAAASKYQPHLKKGTYFSMPEWYNPAYAKYAACLGGCNDFGLPDTNPYTGESVEYTGYVPVDDFVLDIQLPQMNILANVYESDYMWCDIGGANNATIFASDWFNNATKQNRQVAINSRCGYAGDMTNPEYASSFTTDAGSWEANRGMDPFSFGYNYATPDSAYMTGADVVNNLVDIVSKNGNFLLDIGPTHNGSIPQIMQTGLLAAGKWLSTHGESIYQTRFWATTSGENNFRYTTNPQYSPAFYIHYLTKPPSYLVVPDPIPWLPGDTITLLGGSGAGTVIGAERLSNGSVALTIPDQAINGDEYVWTFKLDFTSTW</sequence>
<feature type="chain" id="PRO_5041246650" description="alpha-L-fucosidase" evidence="7">
    <location>
        <begin position="19"/>
        <end position="618"/>
    </location>
</feature>
<comment type="function">
    <text evidence="1">Alpha-L-fucosidase is responsible for hydrolyzing the alpha-1,6-linked fucose joined to the reducing-end N-acetylglucosamine of the carbohydrate moieties of glycoproteins.</text>
</comment>
<dbReference type="AlphaFoldDB" id="A0AA39GBA1"/>
<protein>
    <recommendedName>
        <fullName evidence="3">alpha-L-fucosidase</fullName>
        <ecNumber evidence="3">3.2.1.51</ecNumber>
    </recommendedName>
</protein>
<evidence type="ECO:0000256" key="6">
    <source>
        <dbReference type="ARBA" id="ARBA00023295"/>
    </source>
</evidence>
<evidence type="ECO:0000256" key="7">
    <source>
        <dbReference type="SAM" id="SignalP"/>
    </source>
</evidence>
<keyword evidence="10" id="KW-1185">Reference proteome</keyword>
<evidence type="ECO:0000313" key="9">
    <source>
        <dbReference type="EMBL" id="KAK0383976.1"/>
    </source>
</evidence>
<keyword evidence="6" id="KW-0326">Glycosidase</keyword>
<organism evidence="9 10">
    <name type="scientific">Sarocladium strictum</name>
    <name type="common">Black bundle disease fungus</name>
    <name type="synonym">Acremonium strictum</name>
    <dbReference type="NCBI Taxonomy" id="5046"/>
    <lineage>
        <taxon>Eukaryota</taxon>
        <taxon>Fungi</taxon>
        <taxon>Dikarya</taxon>
        <taxon>Ascomycota</taxon>
        <taxon>Pezizomycotina</taxon>
        <taxon>Sordariomycetes</taxon>
        <taxon>Hypocreomycetidae</taxon>
        <taxon>Hypocreales</taxon>
        <taxon>Sarocladiaceae</taxon>
        <taxon>Sarocladium</taxon>
    </lineage>
</organism>
<dbReference type="GO" id="GO:0004560">
    <property type="term" value="F:alpha-L-fucosidase activity"/>
    <property type="evidence" value="ECO:0007669"/>
    <property type="project" value="UniProtKB-EC"/>
</dbReference>
<dbReference type="Pfam" id="PF01120">
    <property type="entry name" value="Alpha_L_fucos"/>
    <property type="match status" value="1"/>
</dbReference>
<dbReference type="SUPFAM" id="SSF51445">
    <property type="entry name" value="(Trans)glycosidases"/>
    <property type="match status" value="1"/>
</dbReference>
<keyword evidence="4 7" id="KW-0732">Signal</keyword>
<evidence type="ECO:0000256" key="4">
    <source>
        <dbReference type="ARBA" id="ARBA00022729"/>
    </source>
</evidence>
<dbReference type="InterPro" id="IPR057739">
    <property type="entry name" value="Glyco_hydro_29_N"/>
</dbReference>
<evidence type="ECO:0000256" key="2">
    <source>
        <dbReference type="ARBA" id="ARBA00007951"/>
    </source>
</evidence>
<comment type="caution">
    <text evidence="9">The sequence shown here is derived from an EMBL/GenBank/DDBJ whole genome shotgun (WGS) entry which is preliminary data.</text>
</comment>
<name>A0AA39GBA1_SARSR</name>